<organism evidence="7 8">
    <name type="scientific">Dioscorea zingiberensis</name>
    <dbReference type="NCBI Taxonomy" id="325984"/>
    <lineage>
        <taxon>Eukaryota</taxon>
        <taxon>Viridiplantae</taxon>
        <taxon>Streptophyta</taxon>
        <taxon>Embryophyta</taxon>
        <taxon>Tracheophyta</taxon>
        <taxon>Spermatophyta</taxon>
        <taxon>Magnoliopsida</taxon>
        <taxon>Liliopsida</taxon>
        <taxon>Dioscoreales</taxon>
        <taxon>Dioscoreaceae</taxon>
        <taxon>Dioscorea</taxon>
    </lineage>
</organism>
<proteinExistence type="predicted"/>
<dbReference type="GO" id="GO:0098542">
    <property type="term" value="P:defense response to other organism"/>
    <property type="evidence" value="ECO:0007669"/>
    <property type="project" value="InterPro"/>
</dbReference>
<evidence type="ECO:0000256" key="2">
    <source>
        <dbReference type="ARBA" id="ARBA00022692"/>
    </source>
</evidence>
<feature type="transmembrane region" description="Helical" evidence="5">
    <location>
        <begin position="59"/>
        <end position="82"/>
    </location>
</feature>
<evidence type="ECO:0000313" key="8">
    <source>
        <dbReference type="Proteomes" id="UP001085076"/>
    </source>
</evidence>
<reference evidence="7" key="2">
    <citation type="journal article" date="2022" name="Hortic Res">
        <title>The genome of Dioscorea zingiberensis sheds light on the biosynthesis, origin and evolution of the medicinally important diosgenin saponins.</title>
        <authorList>
            <person name="Li Y."/>
            <person name="Tan C."/>
            <person name="Li Z."/>
            <person name="Guo J."/>
            <person name="Li S."/>
            <person name="Chen X."/>
            <person name="Wang C."/>
            <person name="Dai X."/>
            <person name="Yang H."/>
            <person name="Song W."/>
            <person name="Hou L."/>
            <person name="Xu J."/>
            <person name="Tong Z."/>
            <person name="Xu A."/>
            <person name="Yuan X."/>
            <person name="Wang W."/>
            <person name="Yang Q."/>
            <person name="Chen L."/>
            <person name="Sun Z."/>
            <person name="Wang K."/>
            <person name="Pan B."/>
            <person name="Chen J."/>
            <person name="Bao Y."/>
            <person name="Liu F."/>
            <person name="Qi X."/>
            <person name="Gang D.R."/>
            <person name="Wen J."/>
            <person name="Li J."/>
        </authorList>
    </citation>
    <scope>NUCLEOTIDE SEQUENCE</scope>
    <source>
        <strain evidence="7">Dzin_1.0</strain>
    </source>
</reference>
<evidence type="ECO:0000256" key="1">
    <source>
        <dbReference type="ARBA" id="ARBA00004167"/>
    </source>
</evidence>
<feature type="domain" description="Late embryogenesis abundant protein LEA-2 subgroup" evidence="6">
    <location>
        <begin position="116"/>
        <end position="208"/>
    </location>
</feature>
<evidence type="ECO:0000256" key="5">
    <source>
        <dbReference type="SAM" id="Phobius"/>
    </source>
</evidence>
<dbReference type="InterPro" id="IPR044839">
    <property type="entry name" value="NDR1-like"/>
</dbReference>
<dbReference type="GO" id="GO:0016020">
    <property type="term" value="C:membrane"/>
    <property type="evidence" value="ECO:0007669"/>
    <property type="project" value="UniProtKB-SubCell"/>
</dbReference>
<dbReference type="AlphaFoldDB" id="A0A9D5C5B6"/>
<keyword evidence="2 5" id="KW-0812">Transmembrane</keyword>
<comment type="caution">
    <text evidence="7">The sequence shown here is derived from an EMBL/GenBank/DDBJ whole genome shotgun (WGS) entry which is preliminary data.</text>
</comment>
<sequence>MEKPGAPAAAPLLSQSSTPPYYAVPAPFQVPSPPAYVLLPSYPRRRCLGHRCRCCSSPLSYSSLFSLAFLTAMIAASLFFLWPSDPEISVARLSLRHIHVAIKPSISLNISMGLEAKVRNPDFFSLDYDEIVVAIGYRGRKLGSVRSDGGRVRARGVSYVNAELRLDGIRVLDDVFHLIEDLARGSIPLDTVTEIQGQLHLFFLDVPIQGRISCDVNVNPINQTVVRQICYPE</sequence>
<dbReference type="PANTHER" id="PTHR31234:SF4">
    <property type="entry name" value="EXPRESSED PROTEIN"/>
    <property type="match status" value="1"/>
</dbReference>
<accession>A0A9D5C5B6</accession>
<dbReference type="OrthoDB" id="1917236at2759"/>
<dbReference type="SUPFAM" id="SSF117070">
    <property type="entry name" value="LEA14-like"/>
    <property type="match status" value="1"/>
</dbReference>
<evidence type="ECO:0000256" key="3">
    <source>
        <dbReference type="ARBA" id="ARBA00022989"/>
    </source>
</evidence>
<gene>
    <name evidence="7" type="ORF">J5N97_027437</name>
</gene>
<dbReference type="PANTHER" id="PTHR31234">
    <property type="entry name" value="LATE EMBRYOGENESIS ABUNDANT (LEA) HYDROXYPROLINE-RICH GLYCOPROTEIN FAMILY"/>
    <property type="match status" value="1"/>
</dbReference>
<dbReference type="EMBL" id="JAGGNH010000008">
    <property type="protein sequence ID" value="KAJ0966299.1"/>
    <property type="molecule type" value="Genomic_DNA"/>
</dbReference>
<evidence type="ECO:0000313" key="7">
    <source>
        <dbReference type="EMBL" id="KAJ0966299.1"/>
    </source>
</evidence>
<keyword evidence="4 5" id="KW-0472">Membrane</keyword>
<comment type="subcellular location">
    <subcellularLocation>
        <location evidence="1">Membrane</location>
        <topology evidence="1">Single-pass membrane protein</topology>
    </subcellularLocation>
</comment>
<name>A0A9D5C5B6_9LILI</name>
<protein>
    <recommendedName>
        <fullName evidence="6">Late embryogenesis abundant protein LEA-2 subgroup domain-containing protein</fullName>
    </recommendedName>
</protein>
<dbReference type="Gene3D" id="2.60.40.1820">
    <property type="match status" value="1"/>
</dbReference>
<dbReference type="Proteomes" id="UP001085076">
    <property type="component" value="Miscellaneous, Linkage group lg08"/>
</dbReference>
<dbReference type="InterPro" id="IPR004864">
    <property type="entry name" value="LEA_2"/>
</dbReference>
<evidence type="ECO:0000259" key="6">
    <source>
        <dbReference type="Pfam" id="PF03168"/>
    </source>
</evidence>
<evidence type="ECO:0000256" key="4">
    <source>
        <dbReference type="ARBA" id="ARBA00023136"/>
    </source>
</evidence>
<keyword evidence="3 5" id="KW-1133">Transmembrane helix</keyword>
<dbReference type="Pfam" id="PF03168">
    <property type="entry name" value="LEA_2"/>
    <property type="match status" value="1"/>
</dbReference>
<reference evidence="7" key="1">
    <citation type="submission" date="2021-03" db="EMBL/GenBank/DDBJ databases">
        <authorList>
            <person name="Li Z."/>
            <person name="Yang C."/>
        </authorList>
    </citation>
    <scope>NUCLEOTIDE SEQUENCE</scope>
    <source>
        <strain evidence="7">Dzin_1.0</strain>
        <tissue evidence="7">Leaf</tissue>
    </source>
</reference>
<keyword evidence="8" id="KW-1185">Reference proteome</keyword>